<dbReference type="Gene3D" id="3.40.710.10">
    <property type="entry name" value="DD-peptidase/beta-lactamase superfamily"/>
    <property type="match status" value="1"/>
</dbReference>
<dbReference type="InterPro" id="IPR036950">
    <property type="entry name" value="PBP_transglycosylase"/>
</dbReference>
<dbReference type="GO" id="GO:0009252">
    <property type="term" value="P:peptidoglycan biosynthetic process"/>
    <property type="evidence" value="ECO:0007669"/>
    <property type="project" value="TreeGrafter"/>
</dbReference>
<evidence type="ECO:0000256" key="5">
    <source>
        <dbReference type="ARBA" id="ARBA00022801"/>
    </source>
</evidence>
<evidence type="ECO:0000256" key="6">
    <source>
        <dbReference type="ARBA" id="ARBA00023268"/>
    </source>
</evidence>
<sequence length="860" mass="91574">MSTERRRNAGGRRRASGPPEGARGDGGGRRAGGPAADERAGDRRSRPGSDDSAGFWDDERPRRSRAEAAAGPDDGRRRRAPEQSRQGGGGRRTPAGGARAESGRRAAAGSGGGGRRKTPRGGSGEDDDRGPVRRFFGKVWKPALVVCALMFVTGVAVLGIAYARTDLAKLGQQDNAMLASTSIDYANGEEAATTGEINRVMVTSEDIPREVVNGVLAAEQRKFYEEPGISITGTMRAVLTGGAAGGGSTITQQMARNYYDTLSQERTYSRKLREILIAIKAGQQMPADEILEKYLNTIYFGRQAYGVQAASQAYFGKDVQELNAAEGVFIGSIIQQPGNFENVEEGSDMEDILKDRWEYTRKGLIEMHGDNSELGMPKSEADELEFPETVDYNPGANVTNQEAYIRQAVQQEANRRYGLEPGQLSTGGYSIETSLDPELMKRAGEAFSQTLPDMPEATVQHLASVEPQTGEIKAFYGGEDFSSDPNNSLTLDAQAGSAFKPYVLATGLEQGIGLESTFNGDSPQEFPGIAEPIQNDSNESHGEVDLIESTAKSINTSFVQLAIETTPNAVVTTADDAGVSEDQFETADLGPNIALGTYRVSALDQAAGFATFANGGVHMPQHMITELTDAEGDVVEPDDQAELESGTRAFSQDTAADATYAMTQVVDGGGGESAALPDGRPVAGKTGTSNSAKSAWFVGFTPQLATAVGLSRDDGQKLVIPGVNAIYGGTTSAKIWKDYMTTAMDGKEVQQFPEPVYAGSAERYGPTPTPTATSTEEETEEEEEQEEQEEPEGPTWTPTIPTDPTDEETTECRPEDLPCFDDGGDSGDDSGDGMPGDDDNDDDNDDEESPGTQPGLLSGE</sequence>
<dbReference type="InterPro" id="IPR001460">
    <property type="entry name" value="PCN-bd_Tpept"/>
</dbReference>
<feature type="region of interest" description="Disordered" evidence="9">
    <location>
        <begin position="758"/>
        <end position="860"/>
    </location>
</feature>
<evidence type="ECO:0000259" key="11">
    <source>
        <dbReference type="Pfam" id="PF00905"/>
    </source>
</evidence>
<evidence type="ECO:0000256" key="9">
    <source>
        <dbReference type="SAM" id="MobiDB-lite"/>
    </source>
</evidence>
<name>A0A841EGZ4_9ACTN</name>
<dbReference type="PANTHER" id="PTHR32282:SF34">
    <property type="entry name" value="PENICILLIN-BINDING PROTEIN 1A"/>
    <property type="match status" value="1"/>
</dbReference>
<dbReference type="GO" id="GO:0006508">
    <property type="term" value="P:proteolysis"/>
    <property type="evidence" value="ECO:0007669"/>
    <property type="project" value="UniProtKB-KW"/>
</dbReference>
<dbReference type="Gene3D" id="1.10.3810.10">
    <property type="entry name" value="Biosynthetic peptidoglycan transglycosylase-like"/>
    <property type="match status" value="1"/>
</dbReference>
<evidence type="ECO:0000313" key="14">
    <source>
        <dbReference type="Proteomes" id="UP000578077"/>
    </source>
</evidence>
<feature type="domain" description="Penicillin-binding protein transpeptidase" evidence="11">
    <location>
        <begin position="465"/>
        <end position="711"/>
    </location>
</feature>
<comment type="catalytic activity">
    <reaction evidence="8">
        <text>[GlcNAc-(1-&gt;4)-Mur2Ac(oyl-L-Ala-gamma-D-Glu-L-Lys-D-Ala-D-Ala)](n)-di-trans,octa-cis-undecaprenyl diphosphate + beta-D-GlcNAc-(1-&gt;4)-Mur2Ac(oyl-L-Ala-gamma-D-Glu-L-Lys-D-Ala-D-Ala)-di-trans,octa-cis-undecaprenyl diphosphate = [GlcNAc-(1-&gt;4)-Mur2Ac(oyl-L-Ala-gamma-D-Glu-L-Lys-D-Ala-D-Ala)](n+1)-di-trans,octa-cis-undecaprenyl diphosphate + di-trans,octa-cis-undecaprenyl diphosphate + H(+)</text>
        <dbReference type="Rhea" id="RHEA:23708"/>
        <dbReference type="Rhea" id="RHEA-COMP:9602"/>
        <dbReference type="Rhea" id="RHEA-COMP:9603"/>
        <dbReference type="ChEBI" id="CHEBI:15378"/>
        <dbReference type="ChEBI" id="CHEBI:58405"/>
        <dbReference type="ChEBI" id="CHEBI:60033"/>
        <dbReference type="ChEBI" id="CHEBI:78435"/>
        <dbReference type="EC" id="2.4.99.28"/>
    </reaction>
</comment>
<feature type="compositionally biased region" description="Acidic residues" evidence="9">
    <location>
        <begin position="775"/>
        <end position="792"/>
    </location>
</feature>
<keyword evidence="5" id="KW-0378">Hydrolase</keyword>
<dbReference type="InterPro" id="IPR050396">
    <property type="entry name" value="Glycosyltr_51/Transpeptidase"/>
</dbReference>
<feature type="transmembrane region" description="Helical" evidence="10">
    <location>
        <begin position="143"/>
        <end position="163"/>
    </location>
</feature>
<dbReference type="GO" id="GO:0008955">
    <property type="term" value="F:peptidoglycan glycosyltransferase activity"/>
    <property type="evidence" value="ECO:0007669"/>
    <property type="project" value="UniProtKB-EC"/>
</dbReference>
<feature type="compositionally biased region" description="Low complexity" evidence="9">
    <location>
        <begin position="793"/>
        <end position="803"/>
    </location>
</feature>
<evidence type="ECO:0000256" key="1">
    <source>
        <dbReference type="ARBA" id="ARBA00022645"/>
    </source>
</evidence>
<dbReference type="GO" id="GO:0008658">
    <property type="term" value="F:penicillin binding"/>
    <property type="evidence" value="ECO:0007669"/>
    <property type="project" value="InterPro"/>
</dbReference>
<keyword evidence="4" id="KW-0808">Transferase</keyword>
<dbReference type="AlphaFoldDB" id="A0A841EGZ4"/>
<keyword evidence="6" id="KW-0511">Multifunctional enzyme</keyword>
<keyword evidence="3" id="KW-0328">Glycosyltransferase</keyword>
<evidence type="ECO:0000256" key="2">
    <source>
        <dbReference type="ARBA" id="ARBA00022670"/>
    </source>
</evidence>
<comment type="caution">
    <text evidence="13">The sequence shown here is derived from an EMBL/GenBank/DDBJ whole genome shotgun (WGS) entry which is preliminary data.</text>
</comment>
<proteinExistence type="predicted"/>
<reference evidence="13 14" key="1">
    <citation type="submission" date="2020-08" db="EMBL/GenBank/DDBJ databases">
        <title>Sequencing the genomes of 1000 actinobacteria strains.</title>
        <authorList>
            <person name="Klenk H.-P."/>
        </authorList>
    </citation>
    <scope>NUCLEOTIDE SEQUENCE [LARGE SCALE GENOMIC DNA]</scope>
    <source>
        <strain evidence="13 14">DSM 44593</strain>
    </source>
</reference>
<dbReference type="Proteomes" id="UP000578077">
    <property type="component" value="Unassembled WGS sequence"/>
</dbReference>
<keyword evidence="1 13" id="KW-0121">Carboxypeptidase</keyword>
<keyword evidence="14" id="KW-1185">Reference proteome</keyword>
<dbReference type="InterPro" id="IPR012338">
    <property type="entry name" value="Beta-lactam/transpept-like"/>
</dbReference>
<organism evidence="13 14">
    <name type="scientific">Streptomonospora salina</name>
    <dbReference type="NCBI Taxonomy" id="104205"/>
    <lineage>
        <taxon>Bacteria</taxon>
        <taxon>Bacillati</taxon>
        <taxon>Actinomycetota</taxon>
        <taxon>Actinomycetes</taxon>
        <taxon>Streptosporangiales</taxon>
        <taxon>Nocardiopsidaceae</taxon>
        <taxon>Streptomonospora</taxon>
    </lineage>
</organism>
<evidence type="ECO:0000256" key="7">
    <source>
        <dbReference type="ARBA" id="ARBA00034000"/>
    </source>
</evidence>
<feature type="domain" description="Glycosyl transferase family 51" evidence="12">
    <location>
        <begin position="190"/>
        <end position="351"/>
    </location>
</feature>
<dbReference type="InterPro" id="IPR023346">
    <property type="entry name" value="Lysozyme-like_dom_sf"/>
</dbReference>
<feature type="compositionally biased region" description="Basic and acidic residues" evidence="9">
    <location>
        <begin position="73"/>
        <end position="82"/>
    </location>
</feature>
<comment type="catalytic activity">
    <reaction evidence="7">
        <text>Preferential cleavage: (Ac)2-L-Lys-D-Ala-|-D-Ala. Also transpeptidation of peptidyl-alanyl moieties that are N-acyl substituents of D-alanine.</text>
        <dbReference type="EC" id="3.4.16.4"/>
    </reaction>
</comment>
<evidence type="ECO:0000256" key="10">
    <source>
        <dbReference type="SAM" id="Phobius"/>
    </source>
</evidence>
<dbReference type="GO" id="GO:0009002">
    <property type="term" value="F:serine-type D-Ala-D-Ala carboxypeptidase activity"/>
    <property type="evidence" value="ECO:0007669"/>
    <property type="project" value="UniProtKB-EC"/>
</dbReference>
<accession>A0A841EGZ4</accession>
<evidence type="ECO:0000256" key="3">
    <source>
        <dbReference type="ARBA" id="ARBA00022676"/>
    </source>
</evidence>
<keyword evidence="10" id="KW-1133">Transmembrane helix</keyword>
<evidence type="ECO:0000259" key="12">
    <source>
        <dbReference type="Pfam" id="PF00912"/>
    </source>
</evidence>
<keyword evidence="2" id="KW-0645">Protease</keyword>
<protein>
    <submittedName>
        <fullName evidence="13">Membrane peptidoglycan carboxypeptidase</fullName>
    </submittedName>
</protein>
<evidence type="ECO:0000313" key="13">
    <source>
        <dbReference type="EMBL" id="MBB5998691.1"/>
    </source>
</evidence>
<keyword evidence="10" id="KW-0472">Membrane</keyword>
<dbReference type="SUPFAM" id="SSF53955">
    <property type="entry name" value="Lysozyme-like"/>
    <property type="match status" value="1"/>
</dbReference>
<dbReference type="GO" id="GO:0030288">
    <property type="term" value="C:outer membrane-bounded periplasmic space"/>
    <property type="evidence" value="ECO:0007669"/>
    <property type="project" value="TreeGrafter"/>
</dbReference>
<dbReference type="EMBL" id="JACHLY010000001">
    <property type="protein sequence ID" value="MBB5998691.1"/>
    <property type="molecule type" value="Genomic_DNA"/>
</dbReference>
<dbReference type="Pfam" id="PF00905">
    <property type="entry name" value="Transpeptidase"/>
    <property type="match status" value="1"/>
</dbReference>
<evidence type="ECO:0000256" key="4">
    <source>
        <dbReference type="ARBA" id="ARBA00022679"/>
    </source>
</evidence>
<evidence type="ECO:0000256" key="8">
    <source>
        <dbReference type="ARBA" id="ARBA00049902"/>
    </source>
</evidence>
<dbReference type="InterPro" id="IPR001264">
    <property type="entry name" value="Glyco_trans_51"/>
</dbReference>
<gene>
    <name evidence="13" type="ORF">HNR25_002442</name>
</gene>
<dbReference type="Pfam" id="PF00912">
    <property type="entry name" value="Transgly"/>
    <property type="match status" value="1"/>
</dbReference>
<feature type="compositionally biased region" description="Acidic residues" evidence="9">
    <location>
        <begin position="818"/>
        <end position="849"/>
    </location>
</feature>
<dbReference type="PANTHER" id="PTHR32282">
    <property type="entry name" value="BINDING PROTEIN TRANSPEPTIDASE, PUTATIVE-RELATED"/>
    <property type="match status" value="1"/>
</dbReference>
<feature type="compositionally biased region" description="Basic and acidic residues" evidence="9">
    <location>
        <begin position="36"/>
        <end position="49"/>
    </location>
</feature>
<keyword evidence="10" id="KW-0812">Transmembrane</keyword>
<dbReference type="RefSeq" id="WP_184635113.1">
    <property type="nucleotide sequence ID" value="NZ_BAABKT010000041.1"/>
</dbReference>
<dbReference type="SUPFAM" id="SSF56601">
    <property type="entry name" value="beta-lactamase/transpeptidase-like"/>
    <property type="match status" value="1"/>
</dbReference>
<feature type="compositionally biased region" description="Basic and acidic residues" evidence="9">
    <location>
        <begin position="57"/>
        <end position="66"/>
    </location>
</feature>
<feature type="compositionally biased region" description="Low complexity" evidence="9">
    <location>
        <begin position="92"/>
        <end position="108"/>
    </location>
</feature>
<feature type="region of interest" description="Disordered" evidence="9">
    <location>
        <begin position="1"/>
        <end position="132"/>
    </location>
</feature>